<feature type="compositionally biased region" description="Polar residues" evidence="1">
    <location>
        <begin position="55"/>
        <end position="65"/>
    </location>
</feature>
<evidence type="ECO:0000313" key="2">
    <source>
        <dbReference type="EMBL" id="CAG9280309.1"/>
    </source>
</evidence>
<sequence length="329" mass="37436">MSLENGSKLYQRLEDEEAHAHHYSDGDDDGSSDDKEDHRSEDVGSKSFVDELRSRGSTILRQSSNRYKDTQQHQEDGSVPHIPEHIIGTGSVTTSRSPNTSILSEEAIPLSRTNSITSSPQHQLSTSRSHSSELDSDLDWEDEDDAVRRYHFEYRQEVPLPVEFTRTSLPKRLWQSFMELRTAARQRRAARLLTMPSETCWNKTHVCVVTWLCDATDRGMMLVASMLALWIIVGMMTHASGVWWWTGVVLFVVRVSARRVLEHFHANKRLRRQRLSTRDGMELPATSSSSSTSFRRQDLVPHAGGNRGNSSASSWRKDGDIEENEIEIV</sequence>
<dbReference type="Proteomes" id="UP000836788">
    <property type="component" value="Chromosome 13"/>
</dbReference>
<feature type="region of interest" description="Disordered" evidence="1">
    <location>
        <begin position="280"/>
        <end position="329"/>
    </location>
</feature>
<feature type="compositionally biased region" description="Basic and acidic residues" evidence="1">
    <location>
        <begin position="32"/>
        <end position="54"/>
    </location>
</feature>
<proteinExistence type="predicted"/>
<gene>
    <name evidence="2" type="ORF">PTTT1_LOCUS12879</name>
</gene>
<name>A0A8J9X1Q0_PHATR</name>
<feature type="compositionally biased region" description="Polar residues" evidence="1">
    <location>
        <begin position="111"/>
        <end position="123"/>
    </location>
</feature>
<reference evidence="2" key="1">
    <citation type="submission" date="2022-02" db="EMBL/GenBank/DDBJ databases">
        <authorList>
            <person name="Giguere J D."/>
        </authorList>
    </citation>
    <scope>NUCLEOTIDE SEQUENCE</scope>
    <source>
        <strain evidence="2">CCAP 1055/1</strain>
    </source>
</reference>
<dbReference type="AlphaFoldDB" id="A0A8J9X1Q0"/>
<dbReference type="EMBL" id="OU594954">
    <property type="protein sequence ID" value="CAG9280309.1"/>
    <property type="molecule type" value="Genomic_DNA"/>
</dbReference>
<protein>
    <submittedName>
        <fullName evidence="2">Uncharacterized protein</fullName>
    </submittedName>
</protein>
<evidence type="ECO:0000256" key="1">
    <source>
        <dbReference type="SAM" id="MobiDB-lite"/>
    </source>
</evidence>
<feature type="compositionally biased region" description="Basic and acidic residues" evidence="1">
    <location>
        <begin position="66"/>
        <end position="84"/>
    </location>
</feature>
<feature type="compositionally biased region" description="Acidic residues" evidence="1">
    <location>
        <begin position="320"/>
        <end position="329"/>
    </location>
</feature>
<organism evidence="2">
    <name type="scientific">Phaeodactylum tricornutum</name>
    <name type="common">Diatom</name>
    <dbReference type="NCBI Taxonomy" id="2850"/>
    <lineage>
        <taxon>Eukaryota</taxon>
        <taxon>Sar</taxon>
        <taxon>Stramenopiles</taxon>
        <taxon>Ochrophyta</taxon>
        <taxon>Bacillariophyta</taxon>
        <taxon>Bacillariophyceae</taxon>
        <taxon>Bacillariophycidae</taxon>
        <taxon>Naviculales</taxon>
        <taxon>Phaeodactylaceae</taxon>
        <taxon>Phaeodactylum</taxon>
    </lineage>
</organism>
<feature type="region of interest" description="Disordered" evidence="1">
    <location>
        <begin position="1"/>
        <end position="138"/>
    </location>
</feature>
<feature type="compositionally biased region" description="Polar residues" evidence="1">
    <location>
        <begin position="90"/>
        <end position="103"/>
    </location>
</feature>
<accession>A0A8J9X1Q0</accession>